<feature type="transmembrane region" description="Helical" evidence="2">
    <location>
        <begin position="38"/>
        <end position="58"/>
    </location>
</feature>
<gene>
    <name evidence="3" type="ORF">QBC35DRAFT_450533</name>
</gene>
<comment type="caution">
    <text evidence="3">The sequence shown here is derived from an EMBL/GenBank/DDBJ whole genome shotgun (WGS) entry which is preliminary data.</text>
</comment>
<reference evidence="3" key="2">
    <citation type="submission" date="2023-05" db="EMBL/GenBank/DDBJ databases">
        <authorList>
            <consortium name="Lawrence Berkeley National Laboratory"/>
            <person name="Steindorff A."/>
            <person name="Hensen N."/>
            <person name="Bonometti L."/>
            <person name="Westerberg I."/>
            <person name="Brannstrom I.O."/>
            <person name="Guillou S."/>
            <person name="Cros-Aarteil S."/>
            <person name="Calhoun S."/>
            <person name="Haridas S."/>
            <person name="Kuo A."/>
            <person name="Mondo S."/>
            <person name="Pangilinan J."/>
            <person name="Riley R."/>
            <person name="Labutti K."/>
            <person name="Andreopoulos B."/>
            <person name="Lipzen A."/>
            <person name="Chen C."/>
            <person name="Yanf M."/>
            <person name="Daum C."/>
            <person name="Ng V."/>
            <person name="Clum A."/>
            <person name="Ohm R."/>
            <person name="Martin F."/>
            <person name="Silar P."/>
            <person name="Natvig D."/>
            <person name="Lalanne C."/>
            <person name="Gautier V."/>
            <person name="Ament-Velasquez S.L."/>
            <person name="Kruys A."/>
            <person name="Hutchinson M.I."/>
            <person name="Powell A.J."/>
            <person name="Barry K."/>
            <person name="Miller A.N."/>
            <person name="Grigoriev I.V."/>
            <person name="Debuchy R."/>
            <person name="Gladieux P."/>
            <person name="Thoren M.H."/>
            <person name="Johannesson H."/>
        </authorList>
    </citation>
    <scope>NUCLEOTIDE SEQUENCE</scope>
    <source>
        <strain evidence="3">PSN309</strain>
    </source>
</reference>
<keyword evidence="4" id="KW-1185">Reference proteome</keyword>
<proteinExistence type="predicted"/>
<dbReference type="EMBL" id="MU864378">
    <property type="protein sequence ID" value="KAK4189234.1"/>
    <property type="molecule type" value="Genomic_DNA"/>
</dbReference>
<evidence type="ECO:0000313" key="3">
    <source>
        <dbReference type="EMBL" id="KAK4189234.1"/>
    </source>
</evidence>
<dbReference type="AlphaFoldDB" id="A0AAN7AJS1"/>
<protein>
    <submittedName>
        <fullName evidence="3">Uncharacterized protein</fullName>
    </submittedName>
</protein>
<evidence type="ECO:0000256" key="2">
    <source>
        <dbReference type="SAM" id="Phobius"/>
    </source>
</evidence>
<reference evidence="3" key="1">
    <citation type="journal article" date="2023" name="Mol. Phylogenet. Evol.">
        <title>Genome-scale phylogeny and comparative genomics of the fungal order Sordariales.</title>
        <authorList>
            <person name="Hensen N."/>
            <person name="Bonometti L."/>
            <person name="Westerberg I."/>
            <person name="Brannstrom I.O."/>
            <person name="Guillou S."/>
            <person name="Cros-Aarteil S."/>
            <person name="Calhoun S."/>
            <person name="Haridas S."/>
            <person name="Kuo A."/>
            <person name="Mondo S."/>
            <person name="Pangilinan J."/>
            <person name="Riley R."/>
            <person name="LaButti K."/>
            <person name="Andreopoulos B."/>
            <person name="Lipzen A."/>
            <person name="Chen C."/>
            <person name="Yan M."/>
            <person name="Daum C."/>
            <person name="Ng V."/>
            <person name="Clum A."/>
            <person name="Steindorff A."/>
            <person name="Ohm R.A."/>
            <person name="Martin F."/>
            <person name="Silar P."/>
            <person name="Natvig D.O."/>
            <person name="Lalanne C."/>
            <person name="Gautier V."/>
            <person name="Ament-Velasquez S.L."/>
            <person name="Kruys A."/>
            <person name="Hutchinson M.I."/>
            <person name="Powell A.J."/>
            <person name="Barry K."/>
            <person name="Miller A.N."/>
            <person name="Grigoriev I.V."/>
            <person name="Debuchy R."/>
            <person name="Gladieux P."/>
            <person name="Hiltunen Thoren M."/>
            <person name="Johannesson H."/>
        </authorList>
    </citation>
    <scope>NUCLEOTIDE SEQUENCE</scope>
    <source>
        <strain evidence="3">PSN309</strain>
    </source>
</reference>
<name>A0AAN7AJS1_9PEZI</name>
<feature type="region of interest" description="Disordered" evidence="1">
    <location>
        <begin position="1"/>
        <end position="26"/>
    </location>
</feature>
<evidence type="ECO:0000256" key="1">
    <source>
        <dbReference type="SAM" id="MobiDB-lite"/>
    </source>
</evidence>
<sequence>MAGYANGADDAEYVDSPNSPGNRSGGSGSILRITDSEIAVIVLTVVVLFTTLVSVFYCRTLRARRDIDIENKARERAERLGTSRGDYIELGNRKRVSGSSTVSLGIESSKPGEVGGRKDTVTPGELESSQQQKPSLRYYIHWKNPYRKASGSKPQPPPIICEHAPPAVPEPAYMR</sequence>
<evidence type="ECO:0000313" key="4">
    <source>
        <dbReference type="Proteomes" id="UP001302126"/>
    </source>
</evidence>
<keyword evidence="2" id="KW-0812">Transmembrane</keyword>
<organism evidence="3 4">
    <name type="scientific">Podospora australis</name>
    <dbReference type="NCBI Taxonomy" id="1536484"/>
    <lineage>
        <taxon>Eukaryota</taxon>
        <taxon>Fungi</taxon>
        <taxon>Dikarya</taxon>
        <taxon>Ascomycota</taxon>
        <taxon>Pezizomycotina</taxon>
        <taxon>Sordariomycetes</taxon>
        <taxon>Sordariomycetidae</taxon>
        <taxon>Sordariales</taxon>
        <taxon>Podosporaceae</taxon>
        <taxon>Podospora</taxon>
    </lineage>
</organism>
<feature type="region of interest" description="Disordered" evidence="1">
    <location>
        <begin position="147"/>
        <end position="175"/>
    </location>
</feature>
<accession>A0AAN7AJS1</accession>
<dbReference type="Proteomes" id="UP001302126">
    <property type="component" value="Unassembled WGS sequence"/>
</dbReference>
<feature type="region of interest" description="Disordered" evidence="1">
    <location>
        <begin position="99"/>
        <end position="133"/>
    </location>
</feature>
<keyword evidence="2" id="KW-0472">Membrane</keyword>
<keyword evidence="2" id="KW-1133">Transmembrane helix</keyword>